<feature type="compositionally biased region" description="Polar residues" evidence="1">
    <location>
        <begin position="1050"/>
        <end position="1060"/>
    </location>
</feature>
<dbReference type="AlphaFoldDB" id="A0A0J9X5N9"/>
<feature type="compositionally biased region" description="Low complexity" evidence="1">
    <location>
        <begin position="739"/>
        <end position="756"/>
    </location>
</feature>
<keyword evidence="3" id="KW-1185">Reference proteome</keyword>
<feature type="compositionally biased region" description="Polar residues" evidence="1">
    <location>
        <begin position="1191"/>
        <end position="1204"/>
    </location>
</feature>
<feature type="compositionally biased region" description="Polar residues" evidence="1">
    <location>
        <begin position="653"/>
        <end position="662"/>
    </location>
</feature>
<feature type="compositionally biased region" description="Polar residues" evidence="1">
    <location>
        <begin position="1077"/>
        <end position="1087"/>
    </location>
</feature>
<feature type="compositionally biased region" description="Polar residues" evidence="1">
    <location>
        <begin position="920"/>
        <end position="930"/>
    </location>
</feature>
<feature type="compositionally biased region" description="Basic and acidic residues" evidence="1">
    <location>
        <begin position="473"/>
        <end position="482"/>
    </location>
</feature>
<feature type="compositionally biased region" description="Basic and acidic residues" evidence="1">
    <location>
        <begin position="1064"/>
        <end position="1076"/>
    </location>
</feature>
<feature type="compositionally biased region" description="Basic and acidic residues" evidence="1">
    <location>
        <begin position="160"/>
        <end position="187"/>
    </location>
</feature>
<feature type="compositionally biased region" description="Polar residues" evidence="1">
    <location>
        <begin position="546"/>
        <end position="561"/>
    </location>
</feature>
<reference evidence="2" key="1">
    <citation type="submission" date="2014-03" db="EMBL/GenBank/DDBJ databases">
        <authorList>
            <person name="Casaregola S."/>
        </authorList>
    </citation>
    <scope>NUCLEOTIDE SEQUENCE [LARGE SCALE GENOMIC DNA]</scope>
    <source>
        <strain evidence="2">CLIB 918</strain>
    </source>
</reference>
<sequence>MVSAFNKTTGKATERSKNSTTSNADVNTTSHVPKTESMIIDEVVPKELDIPGPTTIEYDLEGIPPPEIPSVAETSPSQIAGPEGMVPPGTELPNSGPVPVPVIYEGELSYEQSDTDDHHHGFSPTTSTHNHHNRTTRTTSSSTHASQPSSMHDTTTTTGKVKETFDPSSRNYDHSTTESGFDNHEKLGASNQPGYSTRESQPGYSSGPTGTTTTTSASAHPIRNDAVSGNNTTTKHSTFHRRHSSSSSKKSGEEDEGIVDKIMNKLHIGGSNKEKSTKSGSPTTASHMSSMAESPESKKHHRDLGVDSDAGAAGAAAAGAAAAYSKHETSSGYNNPNYSANAGATRSGVQDHMAATGSTEPASTHIPGRDTNTRFADFADTTSPHVEKQSDTLASDRYRTAEATGMAGTGLHNTNADVTTTDRSLGNTGNTGTYSADKYKQNASGQPGYSAGTTHQKYNEPTSKYDTSTVTGKIKDKLDPNSRDLNTSGSYNDPTSKHDTSTLTGKIMDKLDPETGGVEPSGYAVDNSKQPLAGSVGDEPSGYGLKSSNKPSDVPYSTTAEPSGYGLDPSNADPKFSTATSAEPSGYGLEESKKHHLGTTTAAGVGAGVGAGAYAASHDSSRSHEYNDPTSKYDTSTVTGKIKDKLDPHSRDLNASGNYNDPTSKYGTSTTTGKYDTSTIDTGNMTEKVNPYSRNLNTSGNYNDPTSKYDTSTTTGKMKDKLDPHSRDLNTSGNYNDPTSKYGTSTTTGKYDTSTTTGKYDTSTIDTGNMTEKVNPYSRNLNTSGNYNDPTSKYDTSTTTGKMKDKLDPHSRDLNTSGNYNNPTSKYDTSTTTGKMKDKLDPHSRDLNTSGNYGTSLGTTAGAGATHISTGTSGLGASNPAGNDSHLTKDMSSRSAFDNRQYGRDNEYSDTIPGSYPEKTYSSGTSTHVTDSPHLGKTSNTGFGGILDESIDYEDNTAPYDASYYGSGFTGHADTTRPDTKYDASRELGSGFTSGHVAGNSASKHDSHYNNPASKYDTSRYTGRVADKVDPTSRNRGATYDSQDTKHLNDPNSKYDTSKLTGRVADKLDPSSRKTEMTGSEDYSSSPDKAGSYDFREGKRFGEISPTLKYSDRSDKIQPSRLDSNHPTGAGLNASNTDSSTLPTTRGEEFLSEKEKKIVQEHFSNVNQNLKPGMPEVAGVAVFPLTHEQVQHATPRSQNAVTSEEGTDATTDKQKTSKKDYSLRT</sequence>
<feature type="region of interest" description="Disordered" evidence="1">
    <location>
        <begin position="1"/>
        <end position="756"/>
    </location>
</feature>
<proteinExistence type="predicted"/>
<protein>
    <submittedName>
        <fullName evidence="2">Uncharacterized protein</fullName>
    </submittedName>
</protein>
<feature type="region of interest" description="Disordered" evidence="1">
    <location>
        <begin position="1188"/>
        <end position="1225"/>
    </location>
</feature>
<feature type="compositionally biased region" description="Polar residues" evidence="1">
    <location>
        <begin position="411"/>
        <end position="434"/>
    </location>
</feature>
<feature type="compositionally biased region" description="Basic and acidic residues" evidence="1">
    <location>
        <begin position="641"/>
        <end position="652"/>
    </location>
</feature>
<feature type="compositionally biased region" description="Basic and acidic residues" evidence="1">
    <location>
        <begin position="1210"/>
        <end position="1225"/>
    </location>
</feature>
<feature type="compositionally biased region" description="Polar residues" evidence="1">
    <location>
        <begin position="483"/>
        <end position="494"/>
    </location>
</feature>
<evidence type="ECO:0000313" key="3">
    <source>
        <dbReference type="Proteomes" id="UP000242525"/>
    </source>
</evidence>
<feature type="compositionally biased region" description="Low complexity" evidence="1">
    <location>
        <begin position="310"/>
        <end position="323"/>
    </location>
</feature>
<comment type="caution">
    <text evidence="2">The sequence shown here is derived from an EMBL/GenBank/DDBJ whole genome shotgun (WGS) entry which is preliminary data.</text>
</comment>
<feature type="compositionally biased region" description="Polar residues" evidence="1">
    <location>
        <begin position="441"/>
        <end position="471"/>
    </location>
</feature>
<feature type="compositionally biased region" description="Polar residues" evidence="1">
    <location>
        <begin position="278"/>
        <end position="292"/>
    </location>
</feature>
<feature type="region of interest" description="Disordered" evidence="1">
    <location>
        <begin position="870"/>
        <end position="936"/>
    </location>
</feature>
<name>A0A0J9X5N9_GEOCN</name>
<feature type="region of interest" description="Disordered" evidence="1">
    <location>
        <begin position="770"/>
        <end position="852"/>
    </location>
</feature>
<feature type="compositionally biased region" description="Polar residues" evidence="1">
    <location>
        <begin position="814"/>
        <end position="834"/>
    </location>
</feature>
<feature type="compositionally biased region" description="Basic and acidic residues" evidence="1">
    <location>
        <begin position="717"/>
        <end position="728"/>
    </location>
</feature>
<feature type="compositionally biased region" description="Polar residues" evidence="1">
    <location>
        <begin position="18"/>
        <end position="32"/>
    </location>
</feature>
<gene>
    <name evidence="2" type="ORF">BN980_GECA03s02199g</name>
</gene>
<evidence type="ECO:0000256" key="1">
    <source>
        <dbReference type="SAM" id="MobiDB-lite"/>
    </source>
</evidence>
<dbReference type="Proteomes" id="UP000242525">
    <property type="component" value="Unassembled WGS sequence"/>
</dbReference>
<feature type="compositionally biased region" description="Polar residues" evidence="1">
    <location>
        <begin position="628"/>
        <end position="639"/>
    </location>
</feature>
<organism evidence="2 3">
    <name type="scientific">Geotrichum candidum</name>
    <name type="common">Oospora lactis</name>
    <name type="synonym">Dipodascus geotrichum</name>
    <dbReference type="NCBI Taxonomy" id="1173061"/>
    <lineage>
        <taxon>Eukaryota</taxon>
        <taxon>Fungi</taxon>
        <taxon>Dikarya</taxon>
        <taxon>Ascomycota</taxon>
        <taxon>Saccharomycotina</taxon>
        <taxon>Dipodascomycetes</taxon>
        <taxon>Dipodascales</taxon>
        <taxon>Dipodascaceae</taxon>
        <taxon>Geotrichum</taxon>
    </lineage>
</organism>
<accession>A0A0J9X5N9</accession>
<feature type="compositionally biased region" description="Low complexity" evidence="1">
    <location>
        <begin position="663"/>
        <end position="682"/>
    </location>
</feature>
<feature type="compositionally biased region" description="Polar residues" evidence="1">
    <location>
        <begin position="729"/>
        <end position="738"/>
    </location>
</feature>
<feature type="compositionally biased region" description="Low complexity" evidence="1">
    <location>
        <begin position="205"/>
        <end position="219"/>
    </location>
</feature>
<feature type="compositionally biased region" description="Low complexity" evidence="1">
    <location>
        <begin position="136"/>
        <end position="158"/>
    </location>
</feature>
<feature type="region of interest" description="Disordered" evidence="1">
    <location>
        <begin position="993"/>
        <end position="1147"/>
    </location>
</feature>
<feature type="compositionally biased region" description="Polar residues" evidence="1">
    <location>
        <begin position="683"/>
        <end position="716"/>
    </location>
</feature>
<feature type="compositionally biased region" description="Polar residues" evidence="1">
    <location>
        <begin position="189"/>
        <end position="204"/>
    </location>
</feature>
<feature type="compositionally biased region" description="Polar residues" evidence="1">
    <location>
        <begin position="1"/>
        <end position="11"/>
    </location>
</feature>
<feature type="compositionally biased region" description="Polar residues" evidence="1">
    <location>
        <begin position="330"/>
        <end position="348"/>
    </location>
</feature>
<dbReference type="EMBL" id="CCBN010000003">
    <property type="protein sequence ID" value="CDO52451.1"/>
    <property type="molecule type" value="Genomic_DNA"/>
</dbReference>
<feature type="compositionally biased region" description="Basic and acidic residues" evidence="1">
    <location>
        <begin position="385"/>
        <end position="400"/>
    </location>
</feature>
<feature type="compositionally biased region" description="Polar residues" evidence="1">
    <location>
        <begin position="1121"/>
        <end position="1144"/>
    </location>
</feature>
<dbReference type="OrthoDB" id="10642548at2759"/>
<evidence type="ECO:0000313" key="2">
    <source>
        <dbReference type="EMBL" id="CDO52451.1"/>
    </source>
</evidence>
<feature type="compositionally biased region" description="Polar residues" evidence="1">
    <location>
        <begin position="770"/>
        <end position="801"/>
    </location>
</feature>
<feature type="compositionally biased region" description="Basic and acidic residues" evidence="1">
    <location>
        <begin position="802"/>
        <end position="813"/>
    </location>
</feature>
<feature type="compositionally biased region" description="Basic and acidic residues" evidence="1">
    <location>
        <begin position="835"/>
        <end position="846"/>
    </location>
</feature>